<comment type="caution">
    <text evidence="2">The sequence shown here is derived from an EMBL/GenBank/DDBJ whole genome shotgun (WGS) entry which is preliminary data.</text>
</comment>
<dbReference type="Proteomes" id="UP000824540">
    <property type="component" value="Unassembled WGS sequence"/>
</dbReference>
<dbReference type="EMBL" id="JAFBMS010000052">
    <property type="protein sequence ID" value="KAG9339643.1"/>
    <property type="molecule type" value="Genomic_DNA"/>
</dbReference>
<accession>A0A8T2NGC2</accession>
<feature type="region of interest" description="Disordered" evidence="1">
    <location>
        <begin position="1"/>
        <end position="76"/>
    </location>
</feature>
<sequence length="113" mass="11850">MSISPSPEPQPCPSPSAYNPSHIPLSLSPEPQLCPPLPAQNPNHVLLSPSPETTQLHKPLNPTLSGGMNPESPSVLSATRPLGRIVSQVMLPLLRPILSQPSGGNCRALGEAE</sequence>
<gene>
    <name evidence="2" type="ORF">JZ751_023535</name>
</gene>
<dbReference type="AlphaFoldDB" id="A0A8T2NGC2"/>
<proteinExistence type="predicted"/>
<keyword evidence="3" id="KW-1185">Reference proteome</keyword>
<name>A0A8T2NGC2_9TELE</name>
<organism evidence="2 3">
    <name type="scientific">Albula glossodonta</name>
    <name type="common">roundjaw bonefish</name>
    <dbReference type="NCBI Taxonomy" id="121402"/>
    <lineage>
        <taxon>Eukaryota</taxon>
        <taxon>Metazoa</taxon>
        <taxon>Chordata</taxon>
        <taxon>Craniata</taxon>
        <taxon>Vertebrata</taxon>
        <taxon>Euteleostomi</taxon>
        <taxon>Actinopterygii</taxon>
        <taxon>Neopterygii</taxon>
        <taxon>Teleostei</taxon>
        <taxon>Albuliformes</taxon>
        <taxon>Albulidae</taxon>
        <taxon>Albula</taxon>
    </lineage>
</organism>
<protein>
    <submittedName>
        <fullName evidence="2">Uncharacterized protein</fullName>
    </submittedName>
</protein>
<evidence type="ECO:0000313" key="3">
    <source>
        <dbReference type="Proteomes" id="UP000824540"/>
    </source>
</evidence>
<reference evidence="2" key="1">
    <citation type="thesis" date="2021" institute="BYU ScholarsArchive" country="Provo, UT, USA">
        <title>Applications of and Algorithms for Genome Assembly and Genomic Analyses with an Emphasis on Marine Teleosts.</title>
        <authorList>
            <person name="Pickett B.D."/>
        </authorList>
    </citation>
    <scope>NUCLEOTIDE SEQUENCE</scope>
    <source>
        <strain evidence="2">HI-2016</strain>
    </source>
</reference>
<evidence type="ECO:0000313" key="2">
    <source>
        <dbReference type="EMBL" id="KAG9339643.1"/>
    </source>
</evidence>
<evidence type="ECO:0000256" key="1">
    <source>
        <dbReference type="SAM" id="MobiDB-lite"/>
    </source>
</evidence>
<feature type="compositionally biased region" description="Polar residues" evidence="1">
    <location>
        <begin position="50"/>
        <end position="76"/>
    </location>
</feature>
<feature type="compositionally biased region" description="Pro residues" evidence="1">
    <location>
        <begin position="1"/>
        <end position="14"/>
    </location>
</feature>